<dbReference type="OrthoDB" id="410104at2759"/>
<dbReference type="PROSITE" id="PS50878">
    <property type="entry name" value="RT_POL"/>
    <property type="match status" value="1"/>
</dbReference>
<keyword evidence="4" id="KW-1185">Reference proteome</keyword>
<protein>
    <recommendedName>
        <fullName evidence="2">Reverse transcriptase domain-containing protein</fullName>
    </recommendedName>
</protein>
<name>A0A811JQF8_9BILA</name>
<reference evidence="3" key="1">
    <citation type="submission" date="2020-09" db="EMBL/GenBank/DDBJ databases">
        <authorList>
            <person name="Kikuchi T."/>
        </authorList>
    </citation>
    <scope>NUCLEOTIDE SEQUENCE</scope>
    <source>
        <strain evidence="3">SH1</strain>
    </source>
</reference>
<gene>
    <name evidence="3" type="ORF">BOKJ2_LOCUS244</name>
</gene>
<dbReference type="EMBL" id="CAJFCW020000001">
    <property type="protein sequence ID" value="CAG9078074.1"/>
    <property type="molecule type" value="Genomic_DNA"/>
</dbReference>
<dbReference type="InterPro" id="IPR043502">
    <property type="entry name" value="DNA/RNA_pol_sf"/>
</dbReference>
<evidence type="ECO:0000259" key="2">
    <source>
        <dbReference type="PROSITE" id="PS50878"/>
    </source>
</evidence>
<dbReference type="PANTHER" id="PTHR47027">
    <property type="entry name" value="REVERSE TRANSCRIPTASE DOMAIN-CONTAINING PROTEIN"/>
    <property type="match status" value="1"/>
</dbReference>
<dbReference type="EMBL" id="CAJFDH010000001">
    <property type="protein sequence ID" value="CAD5205560.1"/>
    <property type="molecule type" value="Genomic_DNA"/>
</dbReference>
<dbReference type="Proteomes" id="UP000614601">
    <property type="component" value="Unassembled WGS sequence"/>
</dbReference>
<dbReference type="Pfam" id="PF00078">
    <property type="entry name" value="RVT_1"/>
    <property type="match status" value="1"/>
</dbReference>
<evidence type="ECO:0000313" key="3">
    <source>
        <dbReference type="EMBL" id="CAD5205560.1"/>
    </source>
</evidence>
<evidence type="ECO:0000313" key="4">
    <source>
        <dbReference type="Proteomes" id="UP000614601"/>
    </source>
</evidence>
<dbReference type="InterPro" id="IPR000477">
    <property type="entry name" value="RT_dom"/>
</dbReference>
<dbReference type="Gene3D" id="3.30.70.270">
    <property type="match status" value="1"/>
</dbReference>
<dbReference type="AlphaFoldDB" id="A0A811JQF8"/>
<feature type="coiled-coil region" evidence="1">
    <location>
        <begin position="74"/>
        <end position="108"/>
    </location>
</feature>
<proteinExistence type="predicted"/>
<comment type="caution">
    <text evidence="3">The sequence shown here is derived from an EMBL/GenBank/DDBJ whole genome shotgun (WGS) entry which is preliminary data.</text>
</comment>
<dbReference type="PANTHER" id="PTHR47027:SF20">
    <property type="entry name" value="REVERSE TRANSCRIPTASE-LIKE PROTEIN WITH RNA-DIRECTED DNA POLYMERASE DOMAIN"/>
    <property type="match status" value="1"/>
</dbReference>
<evidence type="ECO:0000256" key="1">
    <source>
        <dbReference type="SAM" id="Coils"/>
    </source>
</evidence>
<keyword evidence="1" id="KW-0175">Coiled coil</keyword>
<sequence>MIRIMYQNAKSYVQIGKEKAEYEVHRGVRQGDVMSPTIFNLVMQMALNQIVWSGGIELEDGGRRLTHLLYADDLILMANDVAEAEANLEKVEKKLREMGLELNKKKTKWMGSTGIDRDQSLGLGGESIERVAAFIYLGSEISFPRNPESEVGARARMAWSTFQSWREVLTSPRTRLRLKQKFYMTCLLPTITYGAECWSLTVKARWKLIRTVRKMERMMLGITWRDKRRSAEIRRRTGLKGASLVATEKKWNCAWKMLTAQDGRWIKKIIMWIPPGKRPVGRPRLRWTDEFRKTIGHNWMETQDPNTWQSGMRTYISSSEYNIF</sequence>
<dbReference type="Proteomes" id="UP000783686">
    <property type="component" value="Unassembled WGS sequence"/>
</dbReference>
<feature type="domain" description="Reverse transcriptase" evidence="2">
    <location>
        <begin position="1"/>
        <end position="141"/>
    </location>
</feature>
<accession>A0A811JQF8</accession>
<dbReference type="SUPFAM" id="SSF56672">
    <property type="entry name" value="DNA/RNA polymerases"/>
    <property type="match status" value="1"/>
</dbReference>
<dbReference type="InterPro" id="IPR043128">
    <property type="entry name" value="Rev_trsase/Diguanyl_cyclase"/>
</dbReference>
<organism evidence="3 4">
    <name type="scientific">Bursaphelenchus okinawaensis</name>
    <dbReference type="NCBI Taxonomy" id="465554"/>
    <lineage>
        <taxon>Eukaryota</taxon>
        <taxon>Metazoa</taxon>
        <taxon>Ecdysozoa</taxon>
        <taxon>Nematoda</taxon>
        <taxon>Chromadorea</taxon>
        <taxon>Rhabditida</taxon>
        <taxon>Tylenchina</taxon>
        <taxon>Tylenchomorpha</taxon>
        <taxon>Aphelenchoidea</taxon>
        <taxon>Aphelenchoididae</taxon>
        <taxon>Bursaphelenchus</taxon>
    </lineage>
</organism>